<evidence type="ECO:0000256" key="7">
    <source>
        <dbReference type="ARBA" id="ARBA00033769"/>
    </source>
</evidence>
<dbReference type="AlphaFoldDB" id="A0AA85A9W9"/>
<dbReference type="GO" id="GO:0034451">
    <property type="term" value="C:centriolar satellite"/>
    <property type="evidence" value="ECO:0007669"/>
    <property type="project" value="UniProtKB-SubCell"/>
</dbReference>
<comment type="similarity">
    <text evidence="6">Belongs to the CSTPP1 family.</text>
</comment>
<dbReference type="InterPro" id="IPR038968">
    <property type="entry name" value="CSTPP1"/>
</dbReference>
<sequence>MSLSKFFNPFLDDLPIHRFSINDLNVYLQDIINQLLYIKESEDPVNVRLFLSKYFEHVVNGTHTIHREFKYISAIPYNRMTFLFNLWNAFMPLKDKDFTIEEFYTIVQLFCFDFPGEILSHCQKTLNIVHNSTIVYPYKDFELTKTESVGLTNRQKGQSELVSESDISSGDSKCSHKSVASECCFKMNILVDLPNKYVDSIEFLNFTRGLYKESTLLLPPKLLMHKCAKTYLFHSEFNLYDLFTSLATDHLLMKEIGFPQVHGS</sequence>
<reference evidence="10" key="1">
    <citation type="submission" date="2023-11" db="UniProtKB">
        <authorList>
            <consortium name="WormBaseParasite"/>
        </authorList>
    </citation>
    <scope>IDENTIFICATION</scope>
</reference>
<evidence type="ECO:0000256" key="5">
    <source>
        <dbReference type="ARBA" id="ARBA00023212"/>
    </source>
</evidence>
<dbReference type="WBParaSite" id="SMRG1_73310.1">
    <property type="protein sequence ID" value="SMRG1_73310.1"/>
    <property type="gene ID" value="SMRG1_73310"/>
</dbReference>
<keyword evidence="3" id="KW-0597">Phosphoprotein</keyword>
<evidence type="ECO:0000256" key="6">
    <source>
        <dbReference type="ARBA" id="ARBA00033750"/>
    </source>
</evidence>
<organism evidence="9 10">
    <name type="scientific">Schistosoma margrebowiei</name>
    <dbReference type="NCBI Taxonomy" id="48269"/>
    <lineage>
        <taxon>Eukaryota</taxon>
        <taxon>Metazoa</taxon>
        <taxon>Spiralia</taxon>
        <taxon>Lophotrochozoa</taxon>
        <taxon>Platyhelminthes</taxon>
        <taxon>Trematoda</taxon>
        <taxon>Digenea</taxon>
        <taxon>Strigeidida</taxon>
        <taxon>Schistosomatoidea</taxon>
        <taxon>Schistosomatidae</taxon>
        <taxon>Schistosoma</taxon>
    </lineage>
</organism>
<evidence type="ECO:0000256" key="8">
    <source>
        <dbReference type="ARBA" id="ARBA00045673"/>
    </source>
</evidence>
<evidence type="ECO:0000256" key="4">
    <source>
        <dbReference type="ARBA" id="ARBA00022701"/>
    </source>
</evidence>
<dbReference type="PANTHER" id="PTHR34252">
    <property type="entry name" value="UPF0705 PROTEIN C11ORF49"/>
    <property type="match status" value="1"/>
</dbReference>
<keyword evidence="2" id="KW-0963">Cytoplasm</keyword>
<accession>A0AA85A9W9</accession>
<evidence type="ECO:0000313" key="9">
    <source>
        <dbReference type="Proteomes" id="UP000050790"/>
    </source>
</evidence>
<dbReference type="PANTHER" id="PTHR34252:SF1">
    <property type="entry name" value="CENTRIOLAR SATELLITE-ASSOCIATED TUBULIN POLYGLUTAMYLASE COMPLEX REGULATOR 1"/>
    <property type="match status" value="1"/>
</dbReference>
<keyword evidence="4" id="KW-0493">Microtubule</keyword>
<proteinExistence type="inferred from homology"/>
<evidence type="ECO:0000313" key="10">
    <source>
        <dbReference type="WBParaSite" id="SMRG1_73310.1"/>
    </source>
</evidence>
<dbReference type="Proteomes" id="UP000050790">
    <property type="component" value="Unassembled WGS sequence"/>
</dbReference>
<evidence type="ECO:0000256" key="2">
    <source>
        <dbReference type="ARBA" id="ARBA00022490"/>
    </source>
</evidence>
<dbReference type="GO" id="GO:0005874">
    <property type="term" value="C:microtubule"/>
    <property type="evidence" value="ECO:0007669"/>
    <property type="project" value="UniProtKB-KW"/>
</dbReference>
<comment type="subcellular location">
    <subcellularLocation>
        <location evidence="1">Cytoplasm</location>
        <location evidence="1">Cytoskeleton</location>
        <location evidence="1">Microtubule organizing center</location>
        <location evidence="1">Centrosome</location>
        <location evidence="1">Centriolar satellite</location>
    </subcellularLocation>
</comment>
<keyword evidence="5" id="KW-0206">Cytoskeleton</keyword>
<evidence type="ECO:0000256" key="1">
    <source>
        <dbReference type="ARBA" id="ARBA00004607"/>
    </source>
</evidence>
<comment type="function">
    <text evidence="8">Regulator of the tubulin polyglutamylase complex (TPGC) that controls cytoskeletal organization, nuclear shape, and cilium disassembly by balancing microtubule and actin assembly. Regulates the assembly and stability of the TPGC and thereby modulates polyglutamylation of the microtubule, which antagonizes MAP4 binding.</text>
</comment>
<name>A0AA85A9W9_9TREM</name>
<evidence type="ECO:0000256" key="3">
    <source>
        <dbReference type="ARBA" id="ARBA00022553"/>
    </source>
</evidence>
<protein>
    <recommendedName>
        <fullName evidence="7">Centriolar satellite-associated tubulin polyglutamylase complex regulator 1</fullName>
    </recommendedName>
</protein>